<dbReference type="Proteomes" id="UP001600650">
    <property type="component" value="Unassembled WGS sequence"/>
</dbReference>
<name>A0ABW6JDI8_STRCE</name>
<evidence type="ECO:0000313" key="1">
    <source>
        <dbReference type="EMBL" id="MFE7963431.1"/>
    </source>
</evidence>
<dbReference type="Gene3D" id="3.40.109.10">
    <property type="entry name" value="NADH Oxidase"/>
    <property type="match status" value="1"/>
</dbReference>
<dbReference type="RefSeq" id="WP_381726232.1">
    <property type="nucleotide sequence ID" value="NZ_JBHVBU010000021.1"/>
</dbReference>
<dbReference type="PANTHER" id="PTHR43745:SF2">
    <property type="entry name" value="NITROREDUCTASE MJ1384-RELATED"/>
    <property type="match status" value="1"/>
</dbReference>
<sequence>MTLGLFRRHPAMLVSVVEIDGAHEIQVSVRDGDPPLLVVDARLLTALSVLPAGPFTFADAQRLWFDEGLGALIKQLWEFCRSTEMVLPEEVYAKIGPHAEFHGATRTYPFLAGSPATLAADERLRLRRDCEATGSTYCELDRLSRHALLKAENVGRWTPKGRLSVLEEVSLIVDGTFGERLDRTQVSDGPAQQVFKAVPSGGGRHPTELLVFMQCDKFPTGQYHYNVASNSLDYLTAQPGLDELEEMCPALIRALVPSPRQFMVVQLACRIERTMCHYQAPQALRAIALDVGHAMQHMAELAHGLGWQWADLTSFNAAMWGKRLALNIEIFPLLAMGVLIDGRG</sequence>
<gene>
    <name evidence="1" type="ORF">ACFU0X_10310</name>
</gene>
<evidence type="ECO:0008006" key="3">
    <source>
        <dbReference type="Google" id="ProtNLM"/>
    </source>
</evidence>
<comment type="caution">
    <text evidence="1">The sequence shown here is derived from an EMBL/GenBank/DDBJ whole genome shotgun (WGS) entry which is preliminary data.</text>
</comment>
<proteinExistence type="predicted"/>
<dbReference type="EMBL" id="JBHVBU010000021">
    <property type="protein sequence ID" value="MFE7963431.1"/>
    <property type="molecule type" value="Genomic_DNA"/>
</dbReference>
<dbReference type="PANTHER" id="PTHR43745">
    <property type="entry name" value="NITROREDUCTASE MJ1384-RELATED"/>
    <property type="match status" value="1"/>
</dbReference>
<organism evidence="1 2">
    <name type="scientific">Streptomyces cellulosae</name>
    <dbReference type="NCBI Taxonomy" id="1968"/>
    <lineage>
        <taxon>Bacteria</taxon>
        <taxon>Bacillati</taxon>
        <taxon>Actinomycetota</taxon>
        <taxon>Actinomycetes</taxon>
        <taxon>Kitasatosporales</taxon>
        <taxon>Streptomycetaceae</taxon>
        <taxon>Streptomyces</taxon>
    </lineage>
</organism>
<accession>A0ABW6JDI8</accession>
<dbReference type="InterPro" id="IPR052544">
    <property type="entry name" value="Bacteriocin_Proc_Enz"/>
</dbReference>
<reference evidence="1 2" key="1">
    <citation type="submission" date="2024-09" db="EMBL/GenBank/DDBJ databases">
        <title>The Natural Products Discovery Center: Release of the First 8490 Sequenced Strains for Exploring Actinobacteria Biosynthetic Diversity.</title>
        <authorList>
            <person name="Kalkreuter E."/>
            <person name="Kautsar S.A."/>
            <person name="Yang D."/>
            <person name="Bader C.D."/>
            <person name="Teijaro C.N."/>
            <person name="Fluegel L."/>
            <person name="Davis C.M."/>
            <person name="Simpson J.R."/>
            <person name="Lauterbach L."/>
            <person name="Steele A.D."/>
            <person name="Gui C."/>
            <person name="Meng S."/>
            <person name="Li G."/>
            <person name="Viehrig K."/>
            <person name="Ye F."/>
            <person name="Su P."/>
            <person name="Kiefer A.F."/>
            <person name="Nichols A."/>
            <person name="Cepeda A.J."/>
            <person name="Yan W."/>
            <person name="Fan B."/>
            <person name="Jiang Y."/>
            <person name="Adhikari A."/>
            <person name="Zheng C.-J."/>
            <person name="Schuster L."/>
            <person name="Cowan T.M."/>
            <person name="Smanski M.J."/>
            <person name="Chevrette M.G."/>
            <person name="De Carvalho L.P.S."/>
            <person name="Shen B."/>
        </authorList>
    </citation>
    <scope>NUCLEOTIDE SEQUENCE [LARGE SCALE GENOMIC DNA]</scope>
    <source>
        <strain evidence="1 2">NPDC057399</strain>
    </source>
</reference>
<evidence type="ECO:0000313" key="2">
    <source>
        <dbReference type="Proteomes" id="UP001600650"/>
    </source>
</evidence>
<protein>
    <recommendedName>
        <fullName evidence="3">Nitroreductase domain-containing protein</fullName>
    </recommendedName>
</protein>
<keyword evidence="2" id="KW-1185">Reference proteome</keyword>
<dbReference type="InterPro" id="IPR000415">
    <property type="entry name" value="Nitroreductase-like"/>
</dbReference>